<evidence type="ECO:0000313" key="2">
    <source>
        <dbReference type="Proteomes" id="UP001521074"/>
    </source>
</evidence>
<dbReference type="InterPro" id="IPR018666">
    <property type="entry name" value="DUF2125"/>
</dbReference>
<dbReference type="RefSeq" id="WP_232876716.1">
    <property type="nucleotide sequence ID" value="NZ_JAJSOJ010000014.1"/>
</dbReference>
<dbReference type="EMBL" id="JAJSOJ010000014">
    <property type="protein sequence ID" value="MCE0743157.1"/>
    <property type="molecule type" value="Genomic_DNA"/>
</dbReference>
<name>A0ABS8VX86_9PROT</name>
<reference evidence="1 2" key="1">
    <citation type="submission" date="2021-12" db="EMBL/GenBank/DDBJ databases">
        <title>Genome sequence of Acetobacter sicerae DmPark20a_162.</title>
        <authorList>
            <person name="Chaston J.M."/>
        </authorList>
    </citation>
    <scope>NUCLEOTIDE SEQUENCE [LARGE SCALE GENOMIC DNA]</scope>
    <source>
        <strain evidence="1 2">DmPark20a_162</strain>
    </source>
</reference>
<protein>
    <submittedName>
        <fullName evidence="1">DUF2125 domain-containing protein</fullName>
    </submittedName>
</protein>
<organism evidence="1 2">
    <name type="scientific">Acetobacter sicerae</name>
    <dbReference type="NCBI Taxonomy" id="85325"/>
    <lineage>
        <taxon>Bacteria</taxon>
        <taxon>Pseudomonadati</taxon>
        <taxon>Pseudomonadota</taxon>
        <taxon>Alphaproteobacteria</taxon>
        <taxon>Acetobacterales</taxon>
        <taxon>Acetobacteraceae</taxon>
        <taxon>Acetobacter</taxon>
    </lineage>
</organism>
<accession>A0ABS8VX86</accession>
<dbReference type="Pfam" id="PF09898">
    <property type="entry name" value="DUF2125"/>
    <property type="match status" value="1"/>
</dbReference>
<proteinExistence type="predicted"/>
<dbReference type="Proteomes" id="UP001521074">
    <property type="component" value="Unassembled WGS sequence"/>
</dbReference>
<evidence type="ECO:0000313" key="1">
    <source>
        <dbReference type="EMBL" id="MCE0743157.1"/>
    </source>
</evidence>
<gene>
    <name evidence="1" type="ORF">LWC05_04525</name>
</gene>
<sequence length="351" mass="38000">MAIGLGLVLIVTACTGMMVARQRLIRTIDVERGVLLKQGWDVSWRISGFSLFSLPWQVTLRVVRLNGRLKDSQLIYGGDAVTLSPSGPFSSSVRMKFTGQQAFLLGHDSDHPDFAFRLTGSGLRATAASANDGREIHASFAAEDDRLEVHALPFPLEQPALPFSVGLRKLLGRTEWYLKQNHLEGVAADVTASAVTLPVAWPGIGDRAEKVHVAFSSNETEDGDRDVMLHIGEARFGPSSVAITGKLVCQHDATGDFDLTIRGLEKTVDAMVAAHAVAPDVRRVTSLIERFRIQGNLQKLPEGGGDGNASAADTLIEVPLRLRKGEWIIGAMPVGAVLELWRSGKEKINPP</sequence>
<keyword evidence="2" id="KW-1185">Reference proteome</keyword>
<comment type="caution">
    <text evidence="1">The sequence shown here is derived from an EMBL/GenBank/DDBJ whole genome shotgun (WGS) entry which is preliminary data.</text>
</comment>